<comment type="similarity">
    <text evidence="8">Belongs to the peptidase S16 family.</text>
</comment>
<dbReference type="GO" id="GO:0006508">
    <property type="term" value="P:proteolysis"/>
    <property type="evidence" value="ECO:0007669"/>
    <property type="project" value="UniProtKB-KW"/>
</dbReference>
<evidence type="ECO:0000256" key="9">
    <source>
        <dbReference type="SAM" id="MobiDB-lite"/>
    </source>
</evidence>
<dbReference type="InterPro" id="IPR027065">
    <property type="entry name" value="Lon_Prtase"/>
</dbReference>
<keyword evidence="3 8" id="KW-0378">Hydrolase</keyword>
<evidence type="ECO:0000256" key="7">
    <source>
        <dbReference type="PIRSR" id="PIRSR001174-2"/>
    </source>
</evidence>
<feature type="domain" description="Lon proteolytic" evidence="10">
    <location>
        <begin position="500"/>
        <end position="690"/>
    </location>
</feature>
<dbReference type="SUPFAM" id="SSF54211">
    <property type="entry name" value="Ribosomal protein S5 domain 2-like"/>
    <property type="match status" value="1"/>
</dbReference>
<evidence type="ECO:0000256" key="8">
    <source>
        <dbReference type="PROSITE-ProRule" id="PRU01122"/>
    </source>
</evidence>
<accession>A0A165EFI4</accession>
<dbReference type="Proteomes" id="UP000076842">
    <property type="component" value="Unassembled WGS sequence"/>
</dbReference>
<dbReference type="NCBIfam" id="TIGR00763">
    <property type="entry name" value="lon"/>
    <property type="match status" value="1"/>
</dbReference>
<evidence type="ECO:0000256" key="3">
    <source>
        <dbReference type="ARBA" id="ARBA00022801"/>
    </source>
</evidence>
<dbReference type="InterPro" id="IPR014721">
    <property type="entry name" value="Ribsml_uS5_D2-typ_fold_subgr"/>
</dbReference>
<gene>
    <name evidence="11" type="ORF">CALCODRAFT_438098</name>
</gene>
<keyword evidence="4 8" id="KW-0720">Serine protease</keyword>
<dbReference type="PANTHER" id="PTHR10046">
    <property type="entry name" value="ATP DEPENDENT LON PROTEASE FAMILY MEMBER"/>
    <property type="match status" value="1"/>
</dbReference>
<keyword evidence="2 7" id="KW-0547">Nucleotide-binding</keyword>
<dbReference type="OrthoDB" id="2411602at2759"/>
<dbReference type="GO" id="GO:0005524">
    <property type="term" value="F:ATP binding"/>
    <property type="evidence" value="ECO:0007669"/>
    <property type="project" value="UniProtKB-KW"/>
</dbReference>
<dbReference type="CDD" id="cd19500">
    <property type="entry name" value="RecA-like_Lon"/>
    <property type="match status" value="1"/>
</dbReference>
<dbReference type="GO" id="GO:0016887">
    <property type="term" value="F:ATP hydrolysis activity"/>
    <property type="evidence" value="ECO:0007669"/>
    <property type="project" value="InterPro"/>
</dbReference>
<evidence type="ECO:0000256" key="6">
    <source>
        <dbReference type="PIRSR" id="PIRSR001174-1"/>
    </source>
</evidence>
<feature type="binding site" evidence="7">
    <location>
        <begin position="247"/>
        <end position="254"/>
    </location>
    <ligand>
        <name>ATP</name>
        <dbReference type="ChEBI" id="CHEBI:30616"/>
    </ligand>
</feature>
<dbReference type="GO" id="GO:0004176">
    <property type="term" value="F:ATP-dependent peptidase activity"/>
    <property type="evidence" value="ECO:0007669"/>
    <property type="project" value="UniProtKB-UniRule"/>
</dbReference>
<dbReference type="InterPro" id="IPR008268">
    <property type="entry name" value="Peptidase_S16_AS"/>
</dbReference>
<evidence type="ECO:0000256" key="1">
    <source>
        <dbReference type="ARBA" id="ARBA00022670"/>
    </source>
</evidence>
<dbReference type="InParanoid" id="A0A165EFI4"/>
<feature type="region of interest" description="Disordered" evidence="9">
    <location>
        <begin position="453"/>
        <end position="472"/>
    </location>
</feature>
<reference evidence="11 12" key="1">
    <citation type="journal article" date="2016" name="Mol. Biol. Evol.">
        <title>Comparative Genomics of Early-Diverging Mushroom-Forming Fungi Provides Insights into the Origins of Lignocellulose Decay Capabilities.</title>
        <authorList>
            <person name="Nagy L.G."/>
            <person name="Riley R."/>
            <person name="Tritt A."/>
            <person name="Adam C."/>
            <person name="Daum C."/>
            <person name="Floudas D."/>
            <person name="Sun H."/>
            <person name="Yadav J.S."/>
            <person name="Pangilinan J."/>
            <person name="Larsson K.H."/>
            <person name="Matsuura K."/>
            <person name="Barry K."/>
            <person name="Labutti K."/>
            <person name="Kuo R."/>
            <person name="Ohm R.A."/>
            <person name="Bhattacharya S.S."/>
            <person name="Shirouzu T."/>
            <person name="Yoshinaga Y."/>
            <person name="Martin F.M."/>
            <person name="Grigoriev I.V."/>
            <person name="Hibbett D.S."/>
        </authorList>
    </citation>
    <scope>NUCLEOTIDE SEQUENCE [LARGE SCALE GENOMIC DNA]</scope>
    <source>
        <strain evidence="11 12">HHB12733</strain>
    </source>
</reference>
<evidence type="ECO:0000313" key="11">
    <source>
        <dbReference type="EMBL" id="KZT54761.1"/>
    </source>
</evidence>
<keyword evidence="12" id="KW-1185">Reference proteome</keyword>
<dbReference type="Gene3D" id="3.40.50.300">
    <property type="entry name" value="P-loop containing nucleotide triphosphate hydrolases"/>
    <property type="match status" value="1"/>
</dbReference>
<dbReference type="InterPro" id="IPR027417">
    <property type="entry name" value="P-loop_NTPase"/>
</dbReference>
<feature type="compositionally biased region" description="Polar residues" evidence="9">
    <location>
        <begin position="454"/>
        <end position="471"/>
    </location>
</feature>
<feature type="compositionally biased region" description="Low complexity" evidence="9">
    <location>
        <begin position="62"/>
        <end position="81"/>
    </location>
</feature>
<dbReference type="PROSITE" id="PS51786">
    <property type="entry name" value="LON_PROTEOLYTIC"/>
    <property type="match status" value="1"/>
</dbReference>
<dbReference type="PROSITE" id="PS01046">
    <property type="entry name" value="LON_SER"/>
    <property type="match status" value="1"/>
</dbReference>
<dbReference type="InterPro" id="IPR004815">
    <property type="entry name" value="Lon_bac/euk-typ"/>
</dbReference>
<dbReference type="InterPro" id="IPR054594">
    <property type="entry name" value="Lon_lid"/>
</dbReference>
<dbReference type="EMBL" id="KV424008">
    <property type="protein sequence ID" value="KZT54761.1"/>
    <property type="molecule type" value="Genomic_DNA"/>
</dbReference>
<organism evidence="11 12">
    <name type="scientific">Calocera cornea HHB12733</name>
    <dbReference type="NCBI Taxonomy" id="1353952"/>
    <lineage>
        <taxon>Eukaryota</taxon>
        <taxon>Fungi</taxon>
        <taxon>Dikarya</taxon>
        <taxon>Basidiomycota</taxon>
        <taxon>Agaricomycotina</taxon>
        <taxon>Dacrymycetes</taxon>
        <taxon>Dacrymycetales</taxon>
        <taxon>Dacrymycetaceae</taxon>
        <taxon>Calocera</taxon>
    </lineage>
</organism>
<evidence type="ECO:0000256" key="5">
    <source>
        <dbReference type="ARBA" id="ARBA00022840"/>
    </source>
</evidence>
<dbReference type="InterPro" id="IPR008269">
    <property type="entry name" value="Lon_proteolytic"/>
</dbReference>
<dbReference type="GO" id="GO:0030163">
    <property type="term" value="P:protein catabolic process"/>
    <property type="evidence" value="ECO:0007669"/>
    <property type="project" value="InterPro"/>
</dbReference>
<dbReference type="GO" id="GO:0004252">
    <property type="term" value="F:serine-type endopeptidase activity"/>
    <property type="evidence" value="ECO:0007669"/>
    <property type="project" value="UniProtKB-UniRule"/>
</dbReference>
<dbReference type="SUPFAM" id="SSF52540">
    <property type="entry name" value="P-loop containing nucleoside triphosphate hydrolases"/>
    <property type="match status" value="1"/>
</dbReference>
<proteinExistence type="inferred from homology"/>
<sequence length="704" mass="75759">MLLVHCCRGADYSAELLECVSVPDRVALSTALLSKPLPSSSTALTRTPSSLREQLATLSRALSSLSSPSSANSTTSRGSQSPGEGDKSELDEDSAGEDELAEVKKKIEGMVKGSEERKAGVREWKRLKMIPQGSVETGVIRGYLEWLTSLPWPTEDGKSQAAEQSALLDPNFVANARATLERDHYGLDKIKRRLMEYLVVLRLRALSISPSTVAVATGNADSKAELAQAPVLPKARTIKAPILLLVGPPGTGKTSIAASLARALSRPFERISLGGVRDEASIRGHRRTYVASGPGLIVSALRRAGRRDCVMLLDEVDKLAGRGGVMGDPAAALLEVLDPEQNARFVDHYLGIPFDLSGVTWIATANTLDGMSAPLLDRCEIITLSGYTYAEKLHIAKRYLLPKQLEQNAMSEGQCVLPDETVRAIAMLHTREAGVRGLERQIGAVVRHKAVELSESSTGSGSAEQGKQTARTKVYDPVVRPEQLESILGLGRWDDSQERTEKVGVVWGMVYTGEGEGGLLSVETIRVPGEGKLRLTGSLGDVIRESGEIALSWVKSHAFELGITTSPSHDPLKEPDTIDIHLHLPAGATKKDGPSAGVAMVCAFVSLLTGRTVPANTAMTGELTLRGSVAPVGGIKEKVLGAHRAAIKRVILPKRNRRDVEMDVPVEVRKDIEFVYVETVEDALEAAFGKGVFWKGQTFVESRL</sequence>
<feature type="active site" evidence="6 8">
    <location>
        <position position="595"/>
    </location>
</feature>
<dbReference type="AlphaFoldDB" id="A0A165EFI4"/>
<dbReference type="Pfam" id="PF05362">
    <property type="entry name" value="Lon_C"/>
    <property type="match status" value="1"/>
</dbReference>
<dbReference type="PRINTS" id="PR00830">
    <property type="entry name" value="ENDOLAPTASE"/>
</dbReference>
<dbReference type="Pfam" id="PF00004">
    <property type="entry name" value="AAA"/>
    <property type="match status" value="1"/>
</dbReference>
<dbReference type="Gene3D" id="3.30.230.10">
    <property type="match status" value="1"/>
</dbReference>
<evidence type="ECO:0000256" key="2">
    <source>
        <dbReference type="ARBA" id="ARBA00022741"/>
    </source>
</evidence>
<feature type="active site" evidence="6 8">
    <location>
        <position position="638"/>
    </location>
</feature>
<dbReference type="SMART" id="SM00382">
    <property type="entry name" value="AAA"/>
    <property type="match status" value="1"/>
</dbReference>
<evidence type="ECO:0000313" key="12">
    <source>
        <dbReference type="Proteomes" id="UP000076842"/>
    </source>
</evidence>
<keyword evidence="1 8" id="KW-0645">Protease</keyword>
<dbReference type="STRING" id="1353952.A0A165EFI4"/>
<evidence type="ECO:0000259" key="10">
    <source>
        <dbReference type="PROSITE" id="PS51786"/>
    </source>
</evidence>
<keyword evidence="5 7" id="KW-0067">ATP-binding</keyword>
<dbReference type="PIRSF" id="PIRSF001174">
    <property type="entry name" value="Lon_proteas"/>
    <property type="match status" value="1"/>
</dbReference>
<dbReference type="Gene3D" id="1.20.5.5270">
    <property type="match status" value="1"/>
</dbReference>
<dbReference type="InterPro" id="IPR003959">
    <property type="entry name" value="ATPase_AAA_core"/>
</dbReference>
<feature type="region of interest" description="Disordered" evidence="9">
    <location>
        <begin position="62"/>
        <end position="100"/>
    </location>
</feature>
<protein>
    <recommendedName>
        <fullName evidence="10">Lon proteolytic domain-containing protein</fullName>
    </recommendedName>
</protein>
<name>A0A165EFI4_9BASI</name>
<feature type="compositionally biased region" description="Acidic residues" evidence="9">
    <location>
        <begin position="89"/>
        <end position="100"/>
    </location>
</feature>
<evidence type="ECO:0000256" key="4">
    <source>
        <dbReference type="ARBA" id="ARBA00022825"/>
    </source>
</evidence>
<dbReference type="InterPro" id="IPR003593">
    <property type="entry name" value="AAA+_ATPase"/>
</dbReference>
<dbReference type="Pfam" id="PF22667">
    <property type="entry name" value="Lon_lid"/>
    <property type="match status" value="1"/>
</dbReference>
<dbReference type="InterPro" id="IPR020568">
    <property type="entry name" value="Ribosomal_Su5_D2-typ_SF"/>
</dbReference>
<dbReference type="Gene3D" id="1.10.8.60">
    <property type="match status" value="1"/>
</dbReference>